<gene>
    <name evidence="2" type="ORF">GCM10011391_09920</name>
</gene>
<protein>
    <submittedName>
        <fullName evidence="2">Uncharacterized protein</fullName>
    </submittedName>
</protein>
<dbReference type="Proteomes" id="UP000628775">
    <property type="component" value="Unassembled WGS sequence"/>
</dbReference>
<sequence length="120" mass="13202">MLKTVKTLDALGGAFFAIMGILLLMNFLGGWQNLQFNEFRTFTIALGIAALIYLLVGANYFLLISERFHSQPLLLASLVAIIVISAIIIITGTHTPFVWPMVAGMSIVIFLTLMNLSIKK</sequence>
<evidence type="ECO:0000256" key="1">
    <source>
        <dbReference type="SAM" id="Phobius"/>
    </source>
</evidence>
<comment type="caution">
    <text evidence="2">The sequence shown here is derived from an EMBL/GenBank/DDBJ whole genome shotgun (WGS) entry which is preliminary data.</text>
</comment>
<dbReference type="AlphaFoldDB" id="A0A8J2VMG3"/>
<dbReference type="RefSeq" id="WP_188690022.1">
    <property type="nucleotide sequence ID" value="NZ_BMIR01000003.1"/>
</dbReference>
<proteinExistence type="predicted"/>
<organism evidence="2 3">
    <name type="scientific">Pullulanibacillus camelliae</name>
    <dbReference type="NCBI Taxonomy" id="1707096"/>
    <lineage>
        <taxon>Bacteria</taxon>
        <taxon>Bacillati</taxon>
        <taxon>Bacillota</taxon>
        <taxon>Bacilli</taxon>
        <taxon>Bacillales</taxon>
        <taxon>Sporolactobacillaceae</taxon>
        <taxon>Pullulanibacillus</taxon>
    </lineage>
</organism>
<dbReference type="EMBL" id="BMIR01000003">
    <property type="protein sequence ID" value="GGE33279.1"/>
    <property type="molecule type" value="Genomic_DNA"/>
</dbReference>
<keyword evidence="1" id="KW-1133">Transmembrane helix</keyword>
<keyword evidence="1" id="KW-0472">Membrane</keyword>
<feature type="transmembrane region" description="Helical" evidence="1">
    <location>
        <begin position="41"/>
        <end position="61"/>
    </location>
</feature>
<feature type="transmembrane region" description="Helical" evidence="1">
    <location>
        <begin position="7"/>
        <end position="29"/>
    </location>
</feature>
<keyword evidence="3" id="KW-1185">Reference proteome</keyword>
<reference evidence="2" key="1">
    <citation type="journal article" date="2014" name="Int. J. Syst. Evol. Microbiol.">
        <title>Complete genome sequence of Corynebacterium casei LMG S-19264T (=DSM 44701T), isolated from a smear-ripened cheese.</title>
        <authorList>
            <consortium name="US DOE Joint Genome Institute (JGI-PGF)"/>
            <person name="Walter F."/>
            <person name="Albersmeier A."/>
            <person name="Kalinowski J."/>
            <person name="Ruckert C."/>
        </authorList>
    </citation>
    <scope>NUCLEOTIDE SEQUENCE</scope>
    <source>
        <strain evidence="2">CGMCC 1.15371</strain>
    </source>
</reference>
<evidence type="ECO:0000313" key="3">
    <source>
        <dbReference type="Proteomes" id="UP000628775"/>
    </source>
</evidence>
<evidence type="ECO:0000313" key="2">
    <source>
        <dbReference type="EMBL" id="GGE33279.1"/>
    </source>
</evidence>
<accession>A0A8J2VMG3</accession>
<keyword evidence="1" id="KW-0812">Transmembrane</keyword>
<reference evidence="2" key="2">
    <citation type="submission" date="2020-09" db="EMBL/GenBank/DDBJ databases">
        <authorList>
            <person name="Sun Q."/>
            <person name="Zhou Y."/>
        </authorList>
    </citation>
    <scope>NUCLEOTIDE SEQUENCE</scope>
    <source>
        <strain evidence="2">CGMCC 1.15371</strain>
    </source>
</reference>
<feature type="transmembrane region" description="Helical" evidence="1">
    <location>
        <begin position="73"/>
        <end position="91"/>
    </location>
</feature>
<name>A0A8J2VMG3_9BACL</name>
<feature type="transmembrane region" description="Helical" evidence="1">
    <location>
        <begin position="97"/>
        <end position="118"/>
    </location>
</feature>